<dbReference type="InterPro" id="IPR002560">
    <property type="entry name" value="Transposase_DDE"/>
</dbReference>
<accession>A0AB73BWN0</accession>
<evidence type="ECO:0000259" key="1">
    <source>
        <dbReference type="Pfam" id="PF01610"/>
    </source>
</evidence>
<dbReference type="InterPro" id="IPR047951">
    <property type="entry name" value="Transpos_ISL3"/>
</dbReference>
<dbReference type="Pfam" id="PF01610">
    <property type="entry name" value="DDE_Tnp_ISL3"/>
    <property type="match status" value="1"/>
</dbReference>
<name>A0AB73BWN0_9FUSO</name>
<protein>
    <recommendedName>
        <fullName evidence="1">Transposase IS204/IS1001/IS1096/IS1165 DDE domain-containing protein</fullName>
    </recommendedName>
</protein>
<dbReference type="AlphaFoldDB" id="A0AB73BWN0"/>
<evidence type="ECO:0000313" key="2">
    <source>
        <dbReference type="EMBL" id="KDE63558.1"/>
    </source>
</evidence>
<dbReference type="PANTHER" id="PTHR33498:SF1">
    <property type="entry name" value="TRANSPOSASE FOR INSERTION SEQUENCE ELEMENT IS1557"/>
    <property type="match status" value="1"/>
</dbReference>
<evidence type="ECO:0000313" key="3">
    <source>
        <dbReference type="Proteomes" id="UP000027473"/>
    </source>
</evidence>
<feature type="non-terminal residue" evidence="2">
    <location>
        <position position="1"/>
    </location>
</feature>
<feature type="domain" description="Transposase IS204/IS1001/IS1096/IS1165 DDE" evidence="1">
    <location>
        <begin position="8"/>
        <end position="58"/>
    </location>
</feature>
<proteinExistence type="predicted"/>
<dbReference type="RefSeq" id="WP_147368351.1">
    <property type="nucleotide sequence ID" value="NZ_JAAC01000073.1"/>
</dbReference>
<reference evidence="2 3" key="1">
    <citation type="submission" date="2014-01" db="EMBL/GenBank/DDBJ databases">
        <title>Comparative genomics of Fusobacterium necrophorum wild isolates.</title>
        <authorList>
            <person name="Kittichotirat W."/>
            <person name="Bumgarner R.E."/>
            <person name="Lawrence P."/>
        </authorList>
    </citation>
    <scope>NUCLEOTIDE SEQUENCE [LARGE SCALE GENOMIC DNA]</scope>
    <source>
        <strain evidence="2 3">BL</strain>
    </source>
</reference>
<sequence>KGCDNLHLARTLKTYRKILNSIDSPFSNGVVEGFHQKIKLMKRISYGYKSFQNLRRRILICNPNSILKEGEI</sequence>
<gene>
    <name evidence="2" type="ORF">FUSO3_05050</name>
</gene>
<comment type="caution">
    <text evidence="2">The sequence shown here is derived from an EMBL/GenBank/DDBJ whole genome shotgun (WGS) entry which is preliminary data.</text>
</comment>
<dbReference type="EMBL" id="JAAC01000073">
    <property type="protein sequence ID" value="KDE63558.1"/>
    <property type="molecule type" value="Genomic_DNA"/>
</dbReference>
<dbReference type="Proteomes" id="UP000027473">
    <property type="component" value="Unassembled WGS sequence"/>
</dbReference>
<dbReference type="PANTHER" id="PTHR33498">
    <property type="entry name" value="TRANSPOSASE FOR INSERTION SEQUENCE ELEMENT IS1557"/>
    <property type="match status" value="1"/>
</dbReference>
<organism evidence="2 3">
    <name type="scientific">Fusobacterium necrophorum BL</name>
    <dbReference type="NCBI Taxonomy" id="1441732"/>
    <lineage>
        <taxon>Bacteria</taxon>
        <taxon>Fusobacteriati</taxon>
        <taxon>Fusobacteriota</taxon>
        <taxon>Fusobacteriia</taxon>
        <taxon>Fusobacteriales</taxon>
        <taxon>Fusobacteriaceae</taxon>
        <taxon>Fusobacterium</taxon>
    </lineage>
</organism>